<organism evidence="9 10">
    <name type="scientific">Aeromonas molluscorum 848</name>
    <dbReference type="NCBI Taxonomy" id="1268236"/>
    <lineage>
        <taxon>Bacteria</taxon>
        <taxon>Pseudomonadati</taxon>
        <taxon>Pseudomonadota</taxon>
        <taxon>Gammaproteobacteria</taxon>
        <taxon>Aeromonadales</taxon>
        <taxon>Aeromonadaceae</taxon>
        <taxon>Aeromonas</taxon>
    </lineage>
</organism>
<comment type="similarity">
    <text evidence="2 7">Belongs to the DedA family.</text>
</comment>
<evidence type="ECO:0000313" key="9">
    <source>
        <dbReference type="EMBL" id="EOD54082.1"/>
    </source>
</evidence>
<dbReference type="InterPro" id="IPR032816">
    <property type="entry name" value="VTT_dom"/>
</dbReference>
<evidence type="ECO:0000256" key="4">
    <source>
        <dbReference type="ARBA" id="ARBA00022692"/>
    </source>
</evidence>
<dbReference type="AlphaFoldDB" id="R1F2N1"/>
<feature type="domain" description="VTT" evidence="8">
    <location>
        <begin position="49"/>
        <end position="173"/>
    </location>
</feature>
<feature type="transmembrane region" description="Helical" evidence="7">
    <location>
        <begin position="25"/>
        <end position="50"/>
    </location>
</feature>
<protein>
    <submittedName>
        <fullName evidence="9">DedA family protein</fullName>
    </submittedName>
</protein>
<gene>
    <name evidence="9" type="ORF">G113_16220</name>
</gene>
<evidence type="ECO:0000259" key="8">
    <source>
        <dbReference type="Pfam" id="PF09335"/>
    </source>
</evidence>
<evidence type="ECO:0000256" key="3">
    <source>
        <dbReference type="ARBA" id="ARBA00022475"/>
    </source>
</evidence>
<evidence type="ECO:0000256" key="2">
    <source>
        <dbReference type="ARBA" id="ARBA00010792"/>
    </source>
</evidence>
<keyword evidence="4 7" id="KW-0812">Transmembrane</keyword>
<keyword evidence="5 7" id="KW-1133">Transmembrane helix</keyword>
<evidence type="ECO:0000256" key="6">
    <source>
        <dbReference type="ARBA" id="ARBA00023136"/>
    </source>
</evidence>
<evidence type="ECO:0000313" key="10">
    <source>
        <dbReference type="Proteomes" id="UP000013526"/>
    </source>
</evidence>
<feature type="transmembrane region" description="Helical" evidence="7">
    <location>
        <begin position="188"/>
        <end position="212"/>
    </location>
</feature>
<name>R1F2N1_9GAMM</name>
<dbReference type="PANTHER" id="PTHR30353">
    <property type="entry name" value="INNER MEMBRANE PROTEIN DEDA-RELATED"/>
    <property type="match status" value="1"/>
</dbReference>
<reference evidence="9 10" key="1">
    <citation type="journal article" date="2013" name="Genome Announc.">
        <title>Draft Genome Sequence of Aeromonas molluscorum Strain 848TT, Isolated from Bivalve Molluscs.</title>
        <authorList>
            <person name="Spataro N."/>
            <person name="Farfan M."/>
            <person name="Albarral V."/>
            <person name="Sanglas A."/>
            <person name="Loren J.G."/>
            <person name="Fuste M.C."/>
            <person name="Bosch E."/>
        </authorList>
    </citation>
    <scope>NUCLEOTIDE SEQUENCE [LARGE SCALE GENOMIC DNA]</scope>
    <source>
        <strain evidence="9 10">848</strain>
    </source>
</reference>
<feature type="transmembrane region" description="Helical" evidence="7">
    <location>
        <begin position="114"/>
        <end position="133"/>
    </location>
</feature>
<comment type="caution">
    <text evidence="9">The sequence shown here is derived from an EMBL/GenBank/DDBJ whole genome shotgun (WGS) entry which is preliminary data.</text>
</comment>
<dbReference type="GO" id="GO:0005886">
    <property type="term" value="C:plasma membrane"/>
    <property type="evidence" value="ECO:0007669"/>
    <property type="project" value="UniProtKB-SubCell"/>
</dbReference>
<dbReference type="EMBL" id="AQGQ01000136">
    <property type="protein sequence ID" value="EOD54082.1"/>
    <property type="molecule type" value="Genomic_DNA"/>
</dbReference>
<evidence type="ECO:0000256" key="7">
    <source>
        <dbReference type="RuleBase" id="RU367016"/>
    </source>
</evidence>
<feature type="transmembrane region" description="Helical" evidence="7">
    <location>
        <begin position="70"/>
        <end position="93"/>
    </location>
</feature>
<evidence type="ECO:0000256" key="1">
    <source>
        <dbReference type="ARBA" id="ARBA00004651"/>
    </source>
</evidence>
<dbReference type="Proteomes" id="UP000013526">
    <property type="component" value="Unassembled WGS sequence"/>
</dbReference>
<accession>R1F2N1</accession>
<dbReference type="PANTHER" id="PTHR30353:SF11">
    <property type="entry name" value="INNER MEMBRANE PROTEIN YQJA"/>
    <property type="match status" value="1"/>
</dbReference>
<dbReference type="InterPro" id="IPR032818">
    <property type="entry name" value="DedA-like"/>
</dbReference>
<keyword evidence="10" id="KW-1185">Reference proteome</keyword>
<comment type="subcellular location">
    <subcellularLocation>
        <location evidence="1 7">Cell membrane</location>
        <topology evidence="1 7">Multi-pass membrane protein</topology>
    </subcellularLocation>
</comment>
<keyword evidence="6 7" id="KW-0472">Membrane</keyword>
<evidence type="ECO:0000256" key="5">
    <source>
        <dbReference type="ARBA" id="ARBA00022989"/>
    </source>
</evidence>
<proteinExistence type="inferred from homology"/>
<feature type="transmembrane region" description="Helical" evidence="7">
    <location>
        <begin position="153"/>
        <end position="176"/>
    </location>
</feature>
<dbReference type="PATRIC" id="fig|1268236.3.peg.3177"/>
<keyword evidence="3 7" id="KW-1003">Cell membrane</keyword>
<dbReference type="Pfam" id="PF09335">
    <property type="entry name" value="VTT_dom"/>
    <property type="match status" value="1"/>
</dbReference>
<sequence>MMEQFSQLAHAFMTQDLATLSDPRMAFMVCCVLLTFLVLENGFIPTAFLPGDSLLILTGVLIYQEVISPWVVPLLVVATFVGTWLGYMQGRFLGHTQTYHRLMSHMEEKHKQKVFYLLNKYGILTLITARYIAFVRTVYPYIVGATEIPQGRFLIVNLISSILWVSPLVSLGYYLSHTKLAAQYETQFLSIILYLPLVLLAAGLVALIWRWLVRRKPTPEQNKP</sequence>